<evidence type="ECO:0000256" key="4">
    <source>
        <dbReference type="ARBA" id="ARBA00011959"/>
    </source>
</evidence>
<comment type="caution">
    <text evidence="9">The sequence shown here is derived from an EMBL/GenBank/DDBJ whole genome shotgun (WGS) entry which is preliminary data.</text>
</comment>
<evidence type="ECO:0000256" key="2">
    <source>
        <dbReference type="ARBA" id="ARBA00004988"/>
    </source>
</evidence>
<comment type="similarity">
    <text evidence="3">Belongs to the ribose 5-phosphate isomerase family.</text>
</comment>
<dbReference type="Proteomes" id="UP000308005">
    <property type="component" value="Unassembled WGS sequence"/>
</dbReference>
<dbReference type="CDD" id="cd01398">
    <property type="entry name" value="RPI_A"/>
    <property type="match status" value="1"/>
</dbReference>
<dbReference type="AlphaFoldDB" id="A0A4S8VTM7"/>
<evidence type="ECO:0000313" key="11">
    <source>
        <dbReference type="Proteomes" id="UP000304947"/>
    </source>
</evidence>
<protein>
    <recommendedName>
        <fullName evidence="5">Ribose-5-phosphate isomerase</fullName>
        <ecNumber evidence="4">5.3.1.6</ecNumber>
    </recommendedName>
    <alternativeName>
        <fullName evidence="8">D-ribose-5-phosphate ketol-isomerase</fullName>
    </alternativeName>
    <alternativeName>
        <fullName evidence="7">Phosphoriboisomerase</fullName>
    </alternativeName>
</protein>
<keyword evidence="6 9" id="KW-0413">Isomerase</keyword>
<dbReference type="GO" id="GO:0009052">
    <property type="term" value="P:pentose-phosphate shunt, non-oxidative branch"/>
    <property type="evidence" value="ECO:0007669"/>
    <property type="project" value="InterPro"/>
</dbReference>
<sequence length="340" mass="36967">MFASQQTFVRLFSSTPSTFSTHTIRTLRPLSRRYQFTRNMAATVQTPDAVAAAAVDLIEQAKRKAAYRAVADHFNPEMQFVGIGSGSTIIYGVEAIKDCLAKNPPKGGRYIFFVPTGFQSRKVIEQAGLMPMAFDSLPENVMLDVAFDGADEVDDDLNCIKGGGACLFQEKLVATRAKKFVCIAGIDNLFLHYRKNQTRLISKWPSIPIEVAPIAHATVMRQLKLIGSVDPVLREHTLAKTGPVQTDQGFYIIDAPFKPLLIQEDVKNGKDGSGKDGQWEVTALAHKIKSISGVLEVGLFYGPNGYEVQAAGGQGGQKPVAAYFGNEDGTVGVKEAQPPK</sequence>
<dbReference type="GO" id="GO:0005737">
    <property type="term" value="C:cytoplasm"/>
    <property type="evidence" value="ECO:0007669"/>
    <property type="project" value="TreeGrafter"/>
</dbReference>
<evidence type="ECO:0000313" key="12">
    <source>
        <dbReference type="Proteomes" id="UP000308005"/>
    </source>
</evidence>
<gene>
    <name evidence="10" type="ORF">D6C83_01937</name>
    <name evidence="9" type="ORF">D6C91_05570</name>
</gene>
<dbReference type="UniPathway" id="UPA00115">
    <property type="reaction ID" value="UER00412"/>
</dbReference>
<dbReference type="EMBL" id="QZBM01000246">
    <property type="protein sequence ID" value="THZ18288.1"/>
    <property type="molecule type" value="Genomic_DNA"/>
</dbReference>
<evidence type="ECO:0000313" key="10">
    <source>
        <dbReference type="EMBL" id="TIA67490.1"/>
    </source>
</evidence>
<dbReference type="GO" id="GO:0006014">
    <property type="term" value="P:D-ribose metabolic process"/>
    <property type="evidence" value="ECO:0007669"/>
    <property type="project" value="TreeGrafter"/>
</dbReference>
<dbReference type="Pfam" id="PF06026">
    <property type="entry name" value="Rib_5-P_isom_A"/>
    <property type="match status" value="1"/>
</dbReference>
<evidence type="ECO:0000256" key="6">
    <source>
        <dbReference type="ARBA" id="ARBA00023235"/>
    </source>
</evidence>
<dbReference type="InterPro" id="IPR037171">
    <property type="entry name" value="NagB/RpiA_transferase-like"/>
</dbReference>
<dbReference type="Gene3D" id="3.40.50.1360">
    <property type="match status" value="1"/>
</dbReference>
<organism evidence="9 12">
    <name type="scientific">Aureobasidium pullulans</name>
    <name type="common">Black yeast</name>
    <name type="synonym">Pullularia pullulans</name>
    <dbReference type="NCBI Taxonomy" id="5580"/>
    <lineage>
        <taxon>Eukaryota</taxon>
        <taxon>Fungi</taxon>
        <taxon>Dikarya</taxon>
        <taxon>Ascomycota</taxon>
        <taxon>Pezizomycotina</taxon>
        <taxon>Dothideomycetes</taxon>
        <taxon>Dothideomycetidae</taxon>
        <taxon>Dothideales</taxon>
        <taxon>Saccotheciaceae</taxon>
        <taxon>Aureobasidium</taxon>
    </lineage>
</organism>
<accession>A0A4S8VTM7</accession>
<reference evidence="11 12" key="1">
    <citation type="submission" date="2018-10" db="EMBL/GenBank/DDBJ databases">
        <title>Fifty Aureobasidium pullulans genomes reveal a recombining polyextremotolerant generalist.</title>
        <authorList>
            <person name="Gostincar C."/>
            <person name="Turk M."/>
            <person name="Zajc J."/>
            <person name="Gunde-Cimerman N."/>
        </authorList>
    </citation>
    <scope>NUCLEOTIDE SEQUENCE [LARGE SCALE GENOMIC DNA]</scope>
    <source>
        <strain evidence="10 11">EXF-3380</strain>
        <strain evidence="9 12">EXF-3863</strain>
    </source>
</reference>
<comment type="pathway">
    <text evidence="2">Carbohydrate degradation; pentose phosphate pathway; D-ribose 5-phosphate from D-ribulose 5-phosphate (non-oxidative stage): step 1/1.</text>
</comment>
<evidence type="ECO:0000256" key="3">
    <source>
        <dbReference type="ARBA" id="ARBA00008088"/>
    </source>
</evidence>
<comment type="catalytic activity">
    <reaction evidence="1">
        <text>aldehydo-D-ribose 5-phosphate = D-ribulose 5-phosphate</text>
        <dbReference type="Rhea" id="RHEA:14657"/>
        <dbReference type="ChEBI" id="CHEBI:58121"/>
        <dbReference type="ChEBI" id="CHEBI:58273"/>
        <dbReference type="EC" id="5.3.1.6"/>
    </reaction>
</comment>
<dbReference type="PANTHER" id="PTHR11934">
    <property type="entry name" value="RIBOSE-5-PHOSPHATE ISOMERASE"/>
    <property type="match status" value="1"/>
</dbReference>
<dbReference type="Proteomes" id="UP000304947">
    <property type="component" value="Unassembled WGS sequence"/>
</dbReference>
<evidence type="ECO:0000256" key="8">
    <source>
        <dbReference type="ARBA" id="ARBA00032273"/>
    </source>
</evidence>
<evidence type="ECO:0000256" key="5">
    <source>
        <dbReference type="ARBA" id="ARBA00019150"/>
    </source>
</evidence>
<proteinExistence type="inferred from homology"/>
<dbReference type="GO" id="GO:0004751">
    <property type="term" value="F:ribose-5-phosphate isomerase activity"/>
    <property type="evidence" value="ECO:0007669"/>
    <property type="project" value="UniProtKB-EC"/>
</dbReference>
<dbReference type="InterPro" id="IPR004788">
    <property type="entry name" value="Ribose5P_isomerase_type_A"/>
</dbReference>
<dbReference type="NCBIfam" id="TIGR00021">
    <property type="entry name" value="rpiA"/>
    <property type="match status" value="1"/>
</dbReference>
<dbReference type="Gene3D" id="3.30.70.260">
    <property type="match status" value="1"/>
</dbReference>
<dbReference type="PANTHER" id="PTHR11934:SF0">
    <property type="entry name" value="RIBOSE-5-PHOSPHATE ISOMERASE"/>
    <property type="match status" value="1"/>
</dbReference>
<evidence type="ECO:0000256" key="7">
    <source>
        <dbReference type="ARBA" id="ARBA00029734"/>
    </source>
</evidence>
<evidence type="ECO:0000256" key="1">
    <source>
        <dbReference type="ARBA" id="ARBA00001713"/>
    </source>
</evidence>
<evidence type="ECO:0000313" key="9">
    <source>
        <dbReference type="EMBL" id="THZ18288.1"/>
    </source>
</evidence>
<dbReference type="SUPFAM" id="SSF100950">
    <property type="entry name" value="NagB/RpiA/CoA transferase-like"/>
    <property type="match status" value="1"/>
</dbReference>
<dbReference type="SUPFAM" id="SSF75445">
    <property type="entry name" value="D-ribose-5-phosphate isomerase (RpiA), lid domain"/>
    <property type="match status" value="1"/>
</dbReference>
<dbReference type="EC" id="5.3.1.6" evidence="4"/>
<dbReference type="EMBL" id="QZBU01000382">
    <property type="protein sequence ID" value="TIA67490.1"/>
    <property type="molecule type" value="Genomic_DNA"/>
</dbReference>
<name>A0A4S8VTM7_AURPU</name>